<protein>
    <submittedName>
        <fullName evidence="2">Uncharacterized protein</fullName>
    </submittedName>
</protein>
<reference evidence="2" key="1">
    <citation type="submission" date="2022-01" db="EMBL/GenBank/DDBJ databases">
        <authorList>
            <person name="King R."/>
        </authorList>
    </citation>
    <scope>NUCLEOTIDE SEQUENCE</scope>
</reference>
<sequence>MGSPGSPPRATSPTVEMRELLDKIQQLPQQKSPVPPLQCDQKLARTYFHKVKSKTLYMPLCDETPTKPKSIANVFSKGWLSRSAPCTPCGNFVPNFPINHHKGSQRGSRSKITDGSPLLREEESEDEPINGRDRRS</sequence>
<dbReference type="OrthoDB" id="6629737at2759"/>
<keyword evidence="3" id="KW-1185">Reference proteome</keyword>
<evidence type="ECO:0000313" key="2">
    <source>
        <dbReference type="EMBL" id="CAH1104261.1"/>
    </source>
</evidence>
<accession>A0A9P0CU22</accession>
<feature type="region of interest" description="Disordered" evidence="1">
    <location>
        <begin position="99"/>
        <end position="136"/>
    </location>
</feature>
<gene>
    <name evidence="2" type="ORF">PSYICH_LOCUS5077</name>
</gene>
<name>A0A9P0CU22_9CUCU</name>
<dbReference type="EMBL" id="OV651828">
    <property type="protein sequence ID" value="CAH1104261.1"/>
    <property type="molecule type" value="Genomic_DNA"/>
</dbReference>
<proteinExistence type="predicted"/>
<dbReference type="AlphaFoldDB" id="A0A9P0CU22"/>
<evidence type="ECO:0000313" key="3">
    <source>
        <dbReference type="Proteomes" id="UP001153636"/>
    </source>
</evidence>
<organism evidence="2 3">
    <name type="scientific">Psylliodes chrysocephalus</name>
    <dbReference type="NCBI Taxonomy" id="3402493"/>
    <lineage>
        <taxon>Eukaryota</taxon>
        <taxon>Metazoa</taxon>
        <taxon>Ecdysozoa</taxon>
        <taxon>Arthropoda</taxon>
        <taxon>Hexapoda</taxon>
        <taxon>Insecta</taxon>
        <taxon>Pterygota</taxon>
        <taxon>Neoptera</taxon>
        <taxon>Endopterygota</taxon>
        <taxon>Coleoptera</taxon>
        <taxon>Polyphaga</taxon>
        <taxon>Cucujiformia</taxon>
        <taxon>Chrysomeloidea</taxon>
        <taxon>Chrysomelidae</taxon>
        <taxon>Galerucinae</taxon>
        <taxon>Alticini</taxon>
        <taxon>Psylliodes</taxon>
    </lineage>
</organism>
<dbReference type="Proteomes" id="UP001153636">
    <property type="component" value="Chromosome 16"/>
</dbReference>
<evidence type="ECO:0000256" key="1">
    <source>
        <dbReference type="SAM" id="MobiDB-lite"/>
    </source>
</evidence>